<protein>
    <submittedName>
        <fullName evidence="3">Uncharacterized protein</fullName>
    </submittedName>
</protein>
<dbReference type="AlphaFoldDB" id="A0A2R3ZAJ9"/>
<dbReference type="RefSeq" id="WP_107014026.1">
    <property type="nucleotide sequence ID" value="NZ_CP028136.1"/>
</dbReference>
<dbReference type="EMBL" id="CP028136">
    <property type="protein sequence ID" value="AVR47260.1"/>
    <property type="molecule type" value="Genomic_DNA"/>
</dbReference>
<name>A0A2R3ZAJ9_9FLAO</name>
<gene>
    <name evidence="3" type="ORF">C7S20_19490</name>
</gene>
<evidence type="ECO:0000256" key="2">
    <source>
        <dbReference type="SAM" id="Phobius"/>
    </source>
</evidence>
<reference evidence="4" key="1">
    <citation type="submission" date="2018-03" db="EMBL/GenBank/DDBJ databases">
        <title>Gramella fulva sp. nov., isolated from a dry surface of tidal flat.</title>
        <authorList>
            <person name="Hwang S.H."/>
            <person name="Hwang W.M."/>
            <person name="Kang K."/>
            <person name="Ahn T.-Y."/>
        </authorList>
    </citation>
    <scope>NUCLEOTIDE SEQUENCE [LARGE SCALE GENOMIC DNA]</scope>
    <source>
        <strain evidence="4">SH35</strain>
    </source>
</reference>
<feature type="coiled-coil region" evidence="1">
    <location>
        <begin position="126"/>
        <end position="300"/>
    </location>
</feature>
<feature type="coiled-coil region" evidence="1">
    <location>
        <begin position="737"/>
        <end position="814"/>
    </location>
</feature>
<keyword evidence="1" id="KW-0175">Coiled coil</keyword>
<organism evidence="3 4">
    <name type="scientific">Christiangramia fulva</name>
    <dbReference type="NCBI Taxonomy" id="2126553"/>
    <lineage>
        <taxon>Bacteria</taxon>
        <taxon>Pseudomonadati</taxon>
        <taxon>Bacteroidota</taxon>
        <taxon>Flavobacteriia</taxon>
        <taxon>Flavobacteriales</taxon>
        <taxon>Flavobacteriaceae</taxon>
        <taxon>Christiangramia</taxon>
    </lineage>
</organism>
<sequence length="1263" mass="144145">MPNTDDEIYFKAALDLGNLKPQMLDLTKFWDKHNEDIAKAEKAYKDYAKTTETAYNKVNQKIKDNITQVVNEGKSVQQLEKQFKSLASQTKNSFDDKDLKKFNQALKEIGKNQGFNIDFNLSLDDIDYLTEKLKNAQDEFEATEVVAKFFEDKIKDTNLDEYGNKFQETTQKIAGTRKELEDAQKYLDRVNQAVAEYQNRPVSQKSAGTFVDLQKEQSAAKEKVNELTVALAEQEQEFKKNSESSSRLSTDLRKIKDELAKLELEGKRGSSRWEELRGKAEAYQQALNDTNEEIKDISSNTEGLDQLIGSFSALVGVFSAIQGAEALFGSQNEDLKEALIKLNGAIALLNGLQAVQAELAKKSALSTRVLIYLREQYTIATNASATATARLSAALKLSGIGLLIGGIAAAVYYWEDIAKAIGITSEKAKQMNEINKAANDLYGEQIAELKLLTDQVNKHNLTTKEQDEAVKKFNETQGKTLGNVKDYKELEKKLIEQGPKYITYLENKARAEAAYQLAVQKTKDALEKRNSLEETPEDYLTSFFSSAVNKFRKDKGNVTIEEAARQRNTKAADELDAEAKAAFDSFQKFRDQAQKDYEELGITIDETNKKLEDSLKKLASLFEELIKRERDVKTSLIENDREREKQILKDQFQDQKESYAKQIESLELSQEKKLELIKEFNKLYNEETGIAYEDLNKRLKAIDDKYNDQLEKVKLNALNAINEVILSDEDRQRKAIQEKWDNIRKELKDQIDQTNDELKKKELQAVLLRVDNVQEQETNTFDLNRGLDRIERERKTAEAILKIYQANNKDLVQNESVKELQLLKLQEDYLNQTLSLYKESLKDIGDQSLFDELIGHLFTDSDPRILEEVARKLKETFGEEVANQILETVQALKGIKKELNEFKELSPFEKLIDDFEKWTKSVESFARQLAESLGLEGGAAEEFADGVATAIKTTYDSLATIFNAEISQHQDRVRSLEDAIDGVENQLDRERELYEEGYANNYEQRQADLENLKQQKKQEEEELRKAQKRKAALAKAEFLIDTVSQLNNLVTASSNIFKWASKIPFVGVPLAIGLIATMLGAFSIAKVKAFQAIGNVPTYRKGLQRGKVHLSGPTHEEEGFGVYNSKTGEKVSEVENGEDLYALNPKQQRAYDHLLKAMISDSRGEKDLETSIRNHYDMPKMGQKTIQIVERVNKVYVDAQNAKRDAAEQDISVLKEIKDFKETFKNEFEGYKKERDQEIKTWQTPEYFYVKQGNTVKKYRKKS</sequence>
<evidence type="ECO:0000313" key="4">
    <source>
        <dbReference type="Proteomes" id="UP000241507"/>
    </source>
</evidence>
<evidence type="ECO:0000256" key="1">
    <source>
        <dbReference type="SAM" id="Coils"/>
    </source>
</evidence>
<evidence type="ECO:0000313" key="3">
    <source>
        <dbReference type="EMBL" id="AVR47260.1"/>
    </source>
</evidence>
<accession>A0A2R3ZAJ9</accession>
<keyword evidence="4" id="KW-1185">Reference proteome</keyword>
<keyword evidence="2" id="KW-1133">Transmembrane helix</keyword>
<dbReference type="KEGG" id="grs:C7S20_19490"/>
<dbReference type="Proteomes" id="UP000241507">
    <property type="component" value="Chromosome"/>
</dbReference>
<proteinExistence type="predicted"/>
<dbReference type="OrthoDB" id="1414895at2"/>
<keyword evidence="2" id="KW-0472">Membrane</keyword>
<feature type="coiled-coil region" evidence="1">
    <location>
        <begin position="966"/>
        <end position="1037"/>
    </location>
</feature>
<feature type="coiled-coil region" evidence="1">
    <location>
        <begin position="590"/>
        <end position="712"/>
    </location>
</feature>
<keyword evidence="2" id="KW-0812">Transmembrane</keyword>
<feature type="transmembrane region" description="Helical" evidence="2">
    <location>
        <begin position="1063"/>
        <end position="1085"/>
    </location>
</feature>